<proteinExistence type="predicted"/>
<name>A0ABY4W2P2_9PROT</name>
<keyword evidence="2" id="KW-1185">Reference proteome</keyword>
<evidence type="ECO:0000313" key="1">
    <source>
        <dbReference type="EMBL" id="USG61460.1"/>
    </source>
</evidence>
<dbReference type="RefSeq" id="WP_251934505.1">
    <property type="nucleotide sequence ID" value="NZ_CP098747.1"/>
</dbReference>
<dbReference type="EMBL" id="CP098747">
    <property type="protein sequence ID" value="USG61460.1"/>
    <property type="molecule type" value="Genomic_DNA"/>
</dbReference>
<organism evidence="1 2">
    <name type="scientific">Sneathiella marina</name>
    <dbReference type="NCBI Taxonomy" id="2950108"/>
    <lineage>
        <taxon>Bacteria</taxon>
        <taxon>Pseudomonadati</taxon>
        <taxon>Pseudomonadota</taxon>
        <taxon>Alphaproteobacteria</taxon>
        <taxon>Sneathiellales</taxon>
        <taxon>Sneathiellaceae</taxon>
        <taxon>Sneathiella</taxon>
    </lineage>
</organism>
<protein>
    <submittedName>
        <fullName evidence="1">DUF2513 domain-containing protein</fullName>
    </submittedName>
</protein>
<reference evidence="1" key="1">
    <citation type="submission" date="2022-06" db="EMBL/GenBank/DDBJ databases">
        <title>Sneathiella actinostolidae sp. nov., isolated from a sea anemonein the Western Pacific Ocean.</title>
        <authorList>
            <person name="Wei M.J."/>
        </authorList>
    </citation>
    <scope>NUCLEOTIDE SEQUENCE</scope>
    <source>
        <strain evidence="1">PHK-P5</strain>
    </source>
</reference>
<evidence type="ECO:0000313" key="2">
    <source>
        <dbReference type="Proteomes" id="UP001056291"/>
    </source>
</evidence>
<dbReference type="InterPro" id="IPR019650">
    <property type="entry name" value="DUF2513"/>
</dbReference>
<gene>
    <name evidence="1" type="ORF">NBZ79_00530</name>
</gene>
<dbReference type="Proteomes" id="UP001056291">
    <property type="component" value="Chromosome"/>
</dbReference>
<sequence length="123" mass="13880">MKRDIEVVRSILLAIENDDDINGSYAFLYTENEPIIDEIEPQVAFYHLWLCVNGGLVEPHGDYGPGHIMVKGLTWDGHEFLDAVRNETVWAKVKNEGKAKGYELTIEIARNLATKFLNASFGL</sequence>
<dbReference type="Pfam" id="PF10711">
    <property type="entry name" value="DUF2513"/>
    <property type="match status" value="1"/>
</dbReference>
<accession>A0ABY4W2P2</accession>